<comment type="caution">
    <text evidence="1">The sequence shown here is derived from an EMBL/GenBank/DDBJ whole genome shotgun (WGS) entry which is preliminary data.</text>
</comment>
<dbReference type="EMBL" id="DUZY01000002">
    <property type="protein sequence ID" value="DAD25793.1"/>
    <property type="molecule type" value="Genomic_DNA"/>
</dbReference>
<keyword evidence="2" id="KW-1185">Reference proteome</keyword>
<organism evidence="1 2">
    <name type="scientific">Nelumbo nucifera</name>
    <name type="common">Sacred lotus</name>
    <dbReference type="NCBI Taxonomy" id="4432"/>
    <lineage>
        <taxon>Eukaryota</taxon>
        <taxon>Viridiplantae</taxon>
        <taxon>Streptophyta</taxon>
        <taxon>Embryophyta</taxon>
        <taxon>Tracheophyta</taxon>
        <taxon>Spermatophyta</taxon>
        <taxon>Magnoliopsida</taxon>
        <taxon>Proteales</taxon>
        <taxon>Nelumbonaceae</taxon>
        <taxon>Nelumbo</taxon>
    </lineage>
</organism>
<reference evidence="1 2" key="1">
    <citation type="journal article" date="2020" name="Mol. Biol. Evol.">
        <title>Distinct Expression and Methylation Patterns for Genes with Different Fates following a Single Whole-Genome Duplication in Flowering Plants.</title>
        <authorList>
            <person name="Shi T."/>
            <person name="Rahmani R.S."/>
            <person name="Gugger P.F."/>
            <person name="Wang M."/>
            <person name="Li H."/>
            <person name="Zhang Y."/>
            <person name="Li Z."/>
            <person name="Wang Q."/>
            <person name="Van de Peer Y."/>
            <person name="Marchal K."/>
            <person name="Chen J."/>
        </authorList>
    </citation>
    <scope>NUCLEOTIDE SEQUENCE [LARGE SCALE GENOMIC DNA]</scope>
    <source>
        <tissue evidence="1">Leaf</tissue>
    </source>
</reference>
<sequence length="114" mass="12852">MDTSPSDSFLWFHPDGYLKAYEWANEWQEVKNVLTETMNLSECGYCTICGNYSICSNGQCTCPQGIDGETSYFIPLDDREPDQGCSKVTPLSCQSSQFHSFLELKDVTYFTNAA</sequence>
<protein>
    <submittedName>
        <fullName evidence="1">Uncharacterized protein</fullName>
    </submittedName>
</protein>
<dbReference type="Proteomes" id="UP000607653">
    <property type="component" value="Unassembled WGS sequence"/>
</dbReference>
<name>A0A822Y1D4_NELNU</name>
<dbReference type="AlphaFoldDB" id="A0A822Y1D4"/>
<gene>
    <name evidence="1" type="ORF">HUJ06_027261</name>
</gene>
<accession>A0A822Y1D4</accession>
<evidence type="ECO:0000313" key="1">
    <source>
        <dbReference type="EMBL" id="DAD25793.1"/>
    </source>
</evidence>
<evidence type="ECO:0000313" key="2">
    <source>
        <dbReference type="Proteomes" id="UP000607653"/>
    </source>
</evidence>
<proteinExistence type="predicted"/>